<evidence type="ECO:0000313" key="3">
    <source>
        <dbReference type="EMBL" id="KAK8405078.1"/>
    </source>
</evidence>
<feature type="transmembrane region" description="Helical" evidence="2">
    <location>
        <begin position="6"/>
        <end position="27"/>
    </location>
</feature>
<proteinExistence type="predicted"/>
<feature type="compositionally biased region" description="Basic and acidic residues" evidence="1">
    <location>
        <begin position="391"/>
        <end position="404"/>
    </location>
</feature>
<accession>A0AAW0V0R4</accession>
<feature type="compositionally biased region" description="Acidic residues" evidence="1">
    <location>
        <begin position="374"/>
        <end position="390"/>
    </location>
</feature>
<reference evidence="3 4" key="1">
    <citation type="submission" date="2023-03" db="EMBL/GenBank/DDBJ databases">
        <title>High-quality genome of Scylla paramamosain provides insights in environmental adaptation.</title>
        <authorList>
            <person name="Zhang L."/>
        </authorList>
    </citation>
    <scope>NUCLEOTIDE SEQUENCE [LARGE SCALE GENOMIC DNA]</scope>
    <source>
        <strain evidence="3">LZ_2023a</strain>
        <tissue evidence="3">Muscle</tissue>
    </source>
</reference>
<keyword evidence="2" id="KW-0472">Membrane</keyword>
<feature type="compositionally biased region" description="Polar residues" evidence="1">
    <location>
        <begin position="108"/>
        <end position="122"/>
    </location>
</feature>
<dbReference type="EMBL" id="JARAKH010000003">
    <property type="protein sequence ID" value="KAK8405078.1"/>
    <property type="molecule type" value="Genomic_DNA"/>
</dbReference>
<feature type="compositionally biased region" description="Basic and acidic residues" evidence="1">
    <location>
        <begin position="209"/>
        <end position="223"/>
    </location>
</feature>
<evidence type="ECO:0000313" key="4">
    <source>
        <dbReference type="Proteomes" id="UP001487740"/>
    </source>
</evidence>
<protein>
    <submittedName>
        <fullName evidence="3">Uncharacterized protein</fullName>
    </submittedName>
</protein>
<keyword evidence="2" id="KW-1133">Transmembrane helix</keyword>
<evidence type="ECO:0000256" key="2">
    <source>
        <dbReference type="SAM" id="Phobius"/>
    </source>
</evidence>
<feature type="compositionally biased region" description="Low complexity" evidence="1">
    <location>
        <begin position="251"/>
        <end position="263"/>
    </location>
</feature>
<dbReference type="AlphaFoldDB" id="A0AAW0V0R4"/>
<organism evidence="3 4">
    <name type="scientific">Scylla paramamosain</name>
    <name type="common">Mud crab</name>
    <dbReference type="NCBI Taxonomy" id="85552"/>
    <lineage>
        <taxon>Eukaryota</taxon>
        <taxon>Metazoa</taxon>
        <taxon>Ecdysozoa</taxon>
        <taxon>Arthropoda</taxon>
        <taxon>Crustacea</taxon>
        <taxon>Multicrustacea</taxon>
        <taxon>Malacostraca</taxon>
        <taxon>Eumalacostraca</taxon>
        <taxon>Eucarida</taxon>
        <taxon>Decapoda</taxon>
        <taxon>Pleocyemata</taxon>
        <taxon>Brachyura</taxon>
        <taxon>Eubrachyura</taxon>
        <taxon>Portunoidea</taxon>
        <taxon>Portunidae</taxon>
        <taxon>Portuninae</taxon>
        <taxon>Scylla</taxon>
    </lineage>
</organism>
<feature type="transmembrane region" description="Helical" evidence="2">
    <location>
        <begin position="54"/>
        <end position="74"/>
    </location>
</feature>
<feature type="compositionally biased region" description="Basic and acidic residues" evidence="1">
    <location>
        <begin position="316"/>
        <end position="332"/>
    </location>
</feature>
<feature type="compositionally biased region" description="Polar residues" evidence="1">
    <location>
        <begin position="443"/>
        <end position="476"/>
    </location>
</feature>
<name>A0AAW0V0R4_SCYPA</name>
<feature type="region of interest" description="Disordered" evidence="1">
    <location>
        <begin position="108"/>
        <end position="160"/>
    </location>
</feature>
<dbReference type="Proteomes" id="UP001487740">
    <property type="component" value="Unassembled WGS sequence"/>
</dbReference>
<evidence type="ECO:0000256" key="1">
    <source>
        <dbReference type="SAM" id="MobiDB-lite"/>
    </source>
</evidence>
<keyword evidence="4" id="KW-1185">Reference proteome</keyword>
<keyword evidence="2" id="KW-0812">Transmembrane</keyword>
<comment type="caution">
    <text evidence="3">The sequence shown here is derived from an EMBL/GenBank/DDBJ whole genome shotgun (WGS) entry which is preliminary data.</text>
</comment>
<feature type="region of interest" description="Disordered" evidence="1">
    <location>
        <begin position="188"/>
        <end position="476"/>
    </location>
</feature>
<gene>
    <name evidence="3" type="ORF">O3P69_001569</name>
</gene>
<sequence length="476" mass="51921">MLLSKIVAVVVGVVVVMVVVAVVVMIVGDGGSGHVVTVAAVAVAAAHRRRDMWLVGRVFVTGLLVVGGPGVWAARERDATTSHESSSEEARDAWHDQEATESLKSFFSINPPRQQGGRSQWAPSPWGRPAEPRPNLPWHTAPRTPPPTTRRPPKYSLRLSPFQGTYPFESEVRGESYHSRIRFHHLGSKAKLNHPPRGQTFGNWGFPKFSHDGRDSHSHEHRSQHTGTFSDNSQETGTSFHGPHEIGESLGTTGPSPSHSSSHYQQPVKEGTLETLPYPDDYPDTFPETGAPQPTHTHSDSHKNVQTTQQLPDPLHQLHDSSGREPSLEVNERTPPQDSQAPRPFLHPGNLEALLEGSQLKEAKGEGSTSLDYLNEDEAIDSEPPEEDQPDASHHLLDSSHHGPDAPVPTAARENAGPEDEVGFSSPVLPNDDFHDYVDPSVGHTSPRASSEGTGQPNRPQASEDLTPTTPRRLQP</sequence>
<feature type="compositionally biased region" description="Polar residues" evidence="1">
    <location>
        <begin position="225"/>
        <end position="239"/>
    </location>
</feature>